<reference evidence="1 2" key="1">
    <citation type="submission" date="2024-01" db="EMBL/GenBank/DDBJ databases">
        <authorList>
            <person name="Alioto T."/>
            <person name="Alioto T."/>
            <person name="Gomez Garrido J."/>
        </authorList>
    </citation>
    <scope>NUCLEOTIDE SEQUENCE [LARGE SCALE GENOMIC DNA]</scope>
</reference>
<keyword evidence="1" id="KW-0808">Transferase</keyword>
<dbReference type="Proteomes" id="UP001314229">
    <property type="component" value="Unassembled WGS sequence"/>
</dbReference>
<name>A0AAV1Q463_SCOSC</name>
<proteinExistence type="predicted"/>
<dbReference type="EMBL" id="CAWUFR010000437">
    <property type="protein sequence ID" value="CAK6977839.1"/>
    <property type="molecule type" value="Genomic_DNA"/>
</dbReference>
<dbReference type="GO" id="GO:0003964">
    <property type="term" value="F:RNA-directed DNA polymerase activity"/>
    <property type="evidence" value="ECO:0007669"/>
    <property type="project" value="UniProtKB-KW"/>
</dbReference>
<comment type="caution">
    <text evidence="1">The sequence shown here is derived from an EMBL/GenBank/DDBJ whole genome shotgun (WGS) entry which is preliminary data.</text>
</comment>
<dbReference type="PANTHER" id="PTHR47510">
    <property type="entry name" value="REVERSE TRANSCRIPTASE DOMAIN-CONTAINING PROTEIN"/>
    <property type="match status" value="1"/>
</dbReference>
<dbReference type="PANTHER" id="PTHR47510:SF3">
    <property type="entry name" value="ENDO_EXONUCLEASE_PHOSPHATASE DOMAIN-CONTAINING PROTEIN"/>
    <property type="match status" value="1"/>
</dbReference>
<protein>
    <submittedName>
        <fullName evidence="1">RNA-directed DNA polymerase from mobile element jockey</fullName>
    </submittedName>
</protein>
<keyword evidence="2" id="KW-1185">Reference proteome</keyword>
<organism evidence="1 2">
    <name type="scientific">Scomber scombrus</name>
    <name type="common">Atlantic mackerel</name>
    <name type="synonym">Scomber vernalis</name>
    <dbReference type="NCBI Taxonomy" id="13677"/>
    <lineage>
        <taxon>Eukaryota</taxon>
        <taxon>Metazoa</taxon>
        <taxon>Chordata</taxon>
        <taxon>Craniata</taxon>
        <taxon>Vertebrata</taxon>
        <taxon>Euteleostomi</taxon>
        <taxon>Actinopterygii</taxon>
        <taxon>Neopterygii</taxon>
        <taxon>Teleostei</taxon>
        <taxon>Neoteleostei</taxon>
        <taxon>Acanthomorphata</taxon>
        <taxon>Pelagiaria</taxon>
        <taxon>Scombriformes</taxon>
        <taxon>Scombridae</taxon>
        <taxon>Scomber</taxon>
    </lineage>
</organism>
<gene>
    <name evidence="1" type="ORF">FSCOSCO3_A018101</name>
</gene>
<dbReference type="AlphaFoldDB" id="A0AAV1Q463"/>
<accession>A0AAV1Q463</accession>
<keyword evidence="1" id="KW-0548">Nucleotidyltransferase</keyword>
<keyword evidence="1" id="KW-0695">RNA-directed DNA polymerase</keyword>
<evidence type="ECO:0000313" key="1">
    <source>
        <dbReference type="EMBL" id="CAK6977839.1"/>
    </source>
</evidence>
<sequence length="293" mass="33573">MQKEMQQYFLLTTMAAEYINLGTATARLLRPQCCLHASTLQSQPQIHSIHQWSEDSTAQLRGSLACTDWDIFSGGSLNERVEVITDYIKFCISSTIQIKAIKKYPNSKPWITPHIFHSLREKQNAFPQQDWTSLKSITQQIKNDIFKAKLRYKEKLEQEFSTMNTKQAFQKVKTLTSHNTKPTLPTITDPISFAENLNIFYTRFDTRDYSEGCRARLETIPLPDPTQPDPFSVDDVCRQLSRCKPGKSPGPDHIQARVLKECATELSPVMHSIFQDSYRTATVPTQKTPPIRT</sequence>
<evidence type="ECO:0000313" key="2">
    <source>
        <dbReference type="Proteomes" id="UP001314229"/>
    </source>
</evidence>